<evidence type="ECO:0000313" key="3">
    <source>
        <dbReference type="EMBL" id="KAF9779767.1"/>
    </source>
</evidence>
<organism evidence="3 4">
    <name type="scientific">Thelephora terrestris</name>
    <dbReference type="NCBI Taxonomy" id="56493"/>
    <lineage>
        <taxon>Eukaryota</taxon>
        <taxon>Fungi</taxon>
        <taxon>Dikarya</taxon>
        <taxon>Basidiomycota</taxon>
        <taxon>Agaricomycotina</taxon>
        <taxon>Agaricomycetes</taxon>
        <taxon>Thelephorales</taxon>
        <taxon>Thelephoraceae</taxon>
        <taxon>Thelephora</taxon>
    </lineage>
</organism>
<reference evidence="3" key="1">
    <citation type="journal article" date="2020" name="Nat. Commun.">
        <title>Large-scale genome sequencing of mycorrhizal fungi provides insights into the early evolution of symbiotic traits.</title>
        <authorList>
            <person name="Miyauchi S."/>
            <person name="Kiss E."/>
            <person name="Kuo A."/>
            <person name="Drula E."/>
            <person name="Kohler A."/>
            <person name="Sanchez-Garcia M."/>
            <person name="Morin E."/>
            <person name="Andreopoulos B."/>
            <person name="Barry K.W."/>
            <person name="Bonito G."/>
            <person name="Buee M."/>
            <person name="Carver A."/>
            <person name="Chen C."/>
            <person name="Cichocki N."/>
            <person name="Clum A."/>
            <person name="Culley D."/>
            <person name="Crous P.W."/>
            <person name="Fauchery L."/>
            <person name="Girlanda M."/>
            <person name="Hayes R.D."/>
            <person name="Keri Z."/>
            <person name="LaButti K."/>
            <person name="Lipzen A."/>
            <person name="Lombard V."/>
            <person name="Magnuson J."/>
            <person name="Maillard F."/>
            <person name="Murat C."/>
            <person name="Nolan M."/>
            <person name="Ohm R.A."/>
            <person name="Pangilinan J."/>
            <person name="Pereira M.F."/>
            <person name="Perotto S."/>
            <person name="Peter M."/>
            <person name="Pfister S."/>
            <person name="Riley R."/>
            <person name="Sitrit Y."/>
            <person name="Stielow J.B."/>
            <person name="Szollosi G."/>
            <person name="Zifcakova L."/>
            <person name="Stursova M."/>
            <person name="Spatafora J.W."/>
            <person name="Tedersoo L."/>
            <person name="Vaario L.M."/>
            <person name="Yamada A."/>
            <person name="Yan M."/>
            <person name="Wang P."/>
            <person name="Xu J."/>
            <person name="Bruns T."/>
            <person name="Baldrian P."/>
            <person name="Vilgalys R."/>
            <person name="Dunand C."/>
            <person name="Henrissat B."/>
            <person name="Grigoriev I.V."/>
            <person name="Hibbett D."/>
            <person name="Nagy L.G."/>
            <person name="Martin F.M."/>
        </authorList>
    </citation>
    <scope>NUCLEOTIDE SEQUENCE</scope>
    <source>
        <strain evidence="3">UH-Tt-Lm1</strain>
    </source>
</reference>
<dbReference type="Proteomes" id="UP000736335">
    <property type="component" value="Unassembled WGS sequence"/>
</dbReference>
<feature type="coiled-coil region" evidence="1">
    <location>
        <begin position="143"/>
        <end position="241"/>
    </location>
</feature>
<name>A0A9P6H595_9AGAM</name>
<accession>A0A9P6H595</accession>
<feature type="region of interest" description="Disordered" evidence="2">
    <location>
        <begin position="351"/>
        <end position="391"/>
    </location>
</feature>
<comment type="caution">
    <text evidence="3">The sequence shown here is derived from an EMBL/GenBank/DDBJ whole genome shotgun (WGS) entry which is preliminary data.</text>
</comment>
<evidence type="ECO:0000256" key="2">
    <source>
        <dbReference type="SAM" id="MobiDB-lite"/>
    </source>
</evidence>
<dbReference type="EMBL" id="WIUZ02000018">
    <property type="protein sequence ID" value="KAF9779767.1"/>
    <property type="molecule type" value="Genomic_DNA"/>
</dbReference>
<dbReference type="AlphaFoldDB" id="A0A9P6H595"/>
<reference evidence="3" key="2">
    <citation type="submission" date="2020-11" db="EMBL/GenBank/DDBJ databases">
        <authorList>
            <consortium name="DOE Joint Genome Institute"/>
            <person name="Kuo A."/>
            <person name="Miyauchi S."/>
            <person name="Kiss E."/>
            <person name="Drula E."/>
            <person name="Kohler A."/>
            <person name="Sanchez-Garcia M."/>
            <person name="Andreopoulos B."/>
            <person name="Barry K.W."/>
            <person name="Bonito G."/>
            <person name="Buee M."/>
            <person name="Carver A."/>
            <person name="Chen C."/>
            <person name="Cichocki N."/>
            <person name="Clum A."/>
            <person name="Culley D."/>
            <person name="Crous P.W."/>
            <person name="Fauchery L."/>
            <person name="Girlanda M."/>
            <person name="Hayes R."/>
            <person name="Keri Z."/>
            <person name="Labutti K."/>
            <person name="Lipzen A."/>
            <person name="Lombard V."/>
            <person name="Magnuson J."/>
            <person name="Maillard F."/>
            <person name="Morin E."/>
            <person name="Murat C."/>
            <person name="Nolan M."/>
            <person name="Ohm R."/>
            <person name="Pangilinan J."/>
            <person name="Pereira M."/>
            <person name="Perotto S."/>
            <person name="Peter M."/>
            <person name="Riley R."/>
            <person name="Sitrit Y."/>
            <person name="Stielow B."/>
            <person name="Szollosi G."/>
            <person name="Zifcakova L."/>
            <person name="Stursova M."/>
            <person name="Spatafora J.W."/>
            <person name="Tedersoo L."/>
            <person name="Vaario L.-M."/>
            <person name="Yamada A."/>
            <person name="Yan M."/>
            <person name="Wang P."/>
            <person name="Xu J."/>
            <person name="Bruns T."/>
            <person name="Baldrian P."/>
            <person name="Vilgalys R."/>
            <person name="Henrissat B."/>
            <person name="Grigoriev I.V."/>
            <person name="Hibbett D."/>
            <person name="Nagy L.G."/>
            <person name="Martin F.M."/>
        </authorList>
    </citation>
    <scope>NUCLEOTIDE SEQUENCE</scope>
    <source>
        <strain evidence="3">UH-Tt-Lm1</strain>
    </source>
</reference>
<evidence type="ECO:0000313" key="4">
    <source>
        <dbReference type="Proteomes" id="UP000736335"/>
    </source>
</evidence>
<keyword evidence="1" id="KW-0175">Coiled coil</keyword>
<protein>
    <submittedName>
        <fullName evidence="3">Uncharacterized protein</fullName>
    </submittedName>
</protein>
<gene>
    <name evidence="3" type="ORF">BJ322DRAFT_1113070</name>
</gene>
<evidence type="ECO:0000256" key="1">
    <source>
        <dbReference type="SAM" id="Coils"/>
    </source>
</evidence>
<proteinExistence type="predicted"/>
<feature type="region of interest" description="Disordered" evidence="2">
    <location>
        <begin position="413"/>
        <end position="452"/>
    </location>
</feature>
<sequence>MSFPNNHTYKVANGISTISRIDRRAANRKTYASEAGVPYTTDDQVEVILEVVKPVDAERLRETIPHLMGLTWDDELWVRMMIAEKVVFRMRGRFGELEHPIKKELWYTLQRGIYDQDLLEHGATVPRAVRHATAATTLLWSLVREGENRVERLEREVKEAKADVLRLSAESLEMKETMAAFQQGTNEALEAMVANHQELIAGLKVRDNNIKGALKRRDDETEQLEDLVSVLTARVESLQDKTCNCKEGPVLVGQGTADVPFELEYADEVVLPSPNPSSYATPPVENAVPVPTPAPASTLAESDKENCRRCPLQPISQLVKIEDEVMEVDRAEDVPRAIEIRSVTTGQRCKRSQRRVAHRMAPSANPYPRPVESDGDQSGRGGGRKFRYRVNRPYRQVESEIQLRHQLRLAIQDPTQGSDEGDGGSLADYVDSAAEQSPSDGDVGPSVPEFGDIWEADRSARRYLFLSA</sequence>
<feature type="compositionally biased region" description="Basic residues" evidence="2">
    <location>
        <begin position="382"/>
        <end position="391"/>
    </location>
</feature>
<keyword evidence="4" id="KW-1185">Reference proteome</keyword>